<dbReference type="InterPro" id="IPR018201">
    <property type="entry name" value="Ketoacyl_synth_AS"/>
</dbReference>
<dbReference type="InterPro" id="IPR000794">
    <property type="entry name" value="Beta-ketoacyl_synthase"/>
</dbReference>
<evidence type="ECO:0000256" key="3">
    <source>
        <dbReference type="RuleBase" id="RU003694"/>
    </source>
</evidence>
<dbReference type="GO" id="GO:0006633">
    <property type="term" value="P:fatty acid biosynthetic process"/>
    <property type="evidence" value="ECO:0007669"/>
    <property type="project" value="InterPro"/>
</dbReference>
<dbReference type="SUPFAM" id="SSF53901">
    <property type="entry name" value="Thiolase-like"/>
    <property type="match status" value="2"/>
</dbReference>
<dbReference type="FunFam" id="3.40.47.10:FF:000018">
    <property type="entry name" value="3-oxoacyl-[acyl-carrier-protein] synthase 2"/>
    <property type="match status" value="1"/>
</dbReference>
<evidence type="ECO:0000313" key="6">
    <source>
        <dbReference type="Proteomes" id="UP000251891"/>
    </source>
</evidence>
<comment type="caution">
    <text evidence="5">The sequence shown here is derived from an EMBL/GenBank/DDBJ whole genome shotgun (WGS) entry which is preliminary data.</text>
</comment>
<dbReference type="SMART" id="SM00825">
    <property type="entry name" value="PKS_KS"/>
    <property type="match status" value="1"/>
</dbReference>
<gene>
    <name evidence="5" type="ORF">DPM19_22655</name>
</gene>
<dbReference type="RefSeq" id="WP_111870011.1">
    <property type="nucleotide sequence ID" value="NZ_QLYX01000011.1"/>
</dbReference>
<evidence type="ECO:0000256" key="2">
    <source>
        <dbReference type="ARBA" id="ARBA00022679"/>
    </source>
</evidence>
<evidence type="ECO:0000256" key="1">
    <source>
        <dbReference type="ARBA" id="ARBA00008467"/>
    </source>
</evidence>
<dbReference type="PANTHER" id="PTHR11712">
    <property type="entry name" value="POLYKETIDE SYNTHASE-RELATED"/>
    <property type="match status" value="1"/>
</dbReference>
<reference evidence="5 6" key="1">
    <citation type="submission" date="2018-06" db="EMBL/GenBank/DDBJ databases">
        <title>Actinomadura craniellae sp. nov. isolated from marine sponge Craniella sp.</title>
        <authorList>
            <person name="Li L."/>
            <person name="Xu Q.H."/>
            <person name="Lin H.W."/>
            <person name="Lu Y.H."/>
        </authorList>
    </citation>
    <scope>NUCLEOTIDE SEQUENCE [LARGE SCALE GENOMIC DNA]</scope>
    <source>
        <strain evidence="5 6">LHW63021</strain>
    </source>
</reference>
<dbReference type="InterPro" id="IPR014031">
    <property type="entry name" value="Ketoacyl_synth_C"/>
</dbReference>
<dbReference type="InterPro" id="IPR014030">
    <property type="entry name" value="Ketoacyl_synth_N"/>
</dbReference>
<dbReference type="Pfam" id="PF02801">
    <property type="entry name" value="Ketoacyl-synt_C"/>
    <property type="match status" value="1"/>
</dbReference>
<dbReference type="AlphaFoldDB" id="A0A365H3M5"/>
<dbReference type="PROSITE" id="PS00606">
    <property type="entry name" value="KS3_1"/>
    <property type="match status" value="1"/>
</dbReference>
<accession>A0A365H3M5</accession>
<dbReference type="InterPro" id="IPR016039">
    <property type="entry name" value="Thiolase-like"/>
</dbReference>
<dbReference type="Gene3D" id="3.40.47.10">
    <property type="match status" value="1"/>
</dbReference>
<sequence>MTDPSRAFSPRDPRDTTRVVVTGMGVKSPAGNTVEDAYATVLSGKPQAAVIPEFLDLGLPVTIGCPVQGFAPEEYFSRAERRQLDRTAQLGVAAAADAVADSGPGHTGDPTRSGVYVGSGGVSLAAAMALADPWLAGPRAKVPVTTVPLLMPNSTAARIAIRHGMHGPCLTVSAACASGAMAIGEAVQAIRAGGVDRAVAGGTDALLAPFFIAAFARLGALSRRNEAPSAASRPFDDDRDGFVMGEGAAFLVLERAEDAAARGARVYGEITGYTATTDGSHIVSPEQDGIPLARAMRAALGQAGLRPEDVGHVNSHGSSTLAGDQAEANALRAVFGAGTTPPITALKGVTGYLLGAGGAFEAAIALRCAQDGLVPPVPNFGGGPEATGLDVVTTGPRRVPPGPVLSCSVGFGGHNAALVLSPGRPGRPWSPSPDITTISVGGVLRRTLEHSEPQP</sequence>
<keyword evidence="6" id="KW-1185">Reference proteome</keyword>
<feature type="domain" description="Ketosynthase family 3 (KS3)" evidence="4">
    <location>
        <begin position="16"/>
        <end position="422"/>
    </location>
</feature>
<evidence type="ECO:0000313" key="5">
    <source>
        <dbReference type="EMBL" id="RAY12823.1"/>
    </source>
</evidence>
<organism evidence="5 6">
    <name type="scientific">Actinomadura craniellae</name>
    <dbReference type="NCBI Taxonomy" id="2231787"/>
    <lineage>
        <taxon>Bacteria</taxon>
        <taxon>Bacillati</taxon>
        <taxon>Actinomycetota</taxon>
        <taxon>Actinomycetes</taxon>
        <taxon>Streptosporangiales</taxon>
        <taxon>Thermomonosporaceae</taxon>
        <taxon>Actinomadura</taxon>
    </lineage>
</organism>
<dbReference type="InterPro" id="IPR020841">
    <property type="entry name" value="PKS_Beta-ketoAc_synthase_dom"/>
</dbReference>
<dbReference type="OrthoDB" id="9808669at2"/>
<dbReference type="Proteomes" id="UP000251891">
    <property type="component" value="Unassembled WGS sequence"/>
</dbReference>
<dbReference type="PROSITE" id="PS52004">
    <property type="entry name" value="KS3_2"/>
    <property type="match status" value="1"/>
</dbReference>
<dbReference type="CDD" id="cd00834">
    <property type="entry name" value="KAS_I_II"/>
    <property type="match status" value="1"/>
</dbReference>
<comment type="similarity">
    <text evidence="1 3">Belongs to the thiolase-like superfamily. Beta-ketoacyl-ACP synthases family.</text>
</comment>
<evidence type="ECO:0000259" key="4">
    <source>
        <dbReference type="PROSITE" id="PS52004"/>
    </source>
</evidence>
<protein>
    <submittedName>
        <fullName evidence="5">Beta-ketoacyl-[acyl-carrier-protein] synthase family protein</fullName>
    </submittedName>
</protein>
<proteinExistence type="inferred from homology"/>
<dbReference type="PANTHER" id="PTHR11712:SF347">
    <property type="entry name" value="BETA KETOACYL-ACYL CARRIER PROTEIN SYNTHASE"/>
    <property type="match status" value="1"/>
</dbReference>
<keyword evidence="2 3" id="KW-0808">Transferase</keyword>
<name>A0A365H3M5_9ACTN</name>
<dbReference type="EMBL" id="QLYX01000011">
    <property type="protein sequence ID" value="RAY12823.1"/>
    <property type="molecule type" value="Genomic_DNA"/>
</dbReference>
<dbReference type="Pfam" id="PF00109">
    <property type="entry name" value="ketoacyl-synt"/>
    <property type="match status" value="1"/>
</dbReference>
<dbReference type="GO" id="GO:0004315">
    <property type="term" value="F:3-oxoacyl-[acyl-carrier-protein] synthase activity"/>
    <property type="evidence" value="ECO:0007669"/>
    <property type="project" value="InterPro"/>
</dbReference>